<evidence type="ECO:0000313" key="1">
    <source>
        <dbReference type="EMBL" id="KAK2733787.1"/>
    </source>
</evidence>
<protein>
    <submittedName>
        <fullName evidence="1">Uncharacterized protein</fullName>
    </submittedName>
</protein>
<accession>A0AAD9Y3E5</accession>
<dbReference type="Proteomes" id="UP001281614">
    <property type="component" value="Unassembled WGS sequence"/>
</dbReference>
<organism evidence="1 2">
    <name type="scientific">Colletotrichum kahawae</name>
    <name type="common">Coffee berry disease fungus</name>
    <dbReference type="NCBI Taxonomy" id="34407"/>
    <lineage>
        <taxon>Eukaryota</taxon>
        <taxon>Fungi</taxon>
        <taxon>Dikarya</taxon>
        <taxon>Ascomycota</taxon>
        <taxon>Pezizomycotina</taxon>
        <taxon>Sordariomycetes</taxon>
        <taxon>Hypocreomycetidae</taxon>
        <taxon>Glomerellales</taxon>
        <taxon>Glomerellaceae</taxon>
        <taxon>Colletotrichum</taxon>
        <taxon>Colletotrichum gloeosporioides species complex</taxon>
    </lineage>
</organism>
<name>A0AAD9Y3E5_COLKA</name>
<comment type="caution">
    <text evidence="1">The sequence shown here is derived from an EMBL/GenBank/DDBJ whole genome shotgun (WGS) entry which is preliminary data.</text>
</comment>
<dbReference type="EMBL" id="VYYT01000488">
    <property type="protein sequence ID" value="KAK2733787.1"/>
    <property type="molecule type" value="Genomic_DNA"/>
</dbReference>
<dbReference type="AlphaFoldDB" id="A0AAD9Y3E5"/>
<gene>
    <name evidence="1" type="ORF">CKAH01_08201</name>
</gene>
<sequence>MFRFVLEDKTRRHAIFDDADNKFDCGDLLEVLMDEDAPDEALIFVVESCLECKDIYIPWFARNAAKQGRLSFIEKLFKAVPEMTSYHHPLWFIHAALQPCSSSSWSCSVQSTLETLNSAASILPTKDDDAGDVGEIVSEVLSEAWRQEDMSAYSLDWLLNNGLVTSDKGRRALHE</sequence>
<evidence type="ECO:0000313" key="2">
    <source>
        <dbReference type="Proteomes" id="UP001281614"/>
    </source>
</evidence>
<reference evidence="1" key="1">
    <citation type="submission" date="2023-02" db="EMBL/GenBank/DDBJ databases">
        <title>Colletotrichum kahawae CIFC_Que2 genome sequencing and assembly.</title>
        <authorList>
            <person name="Baroncelli R."/>
        </authorList>
    </citation>
    <scope>NUCLEOTIDE SEQUENCE</scope>
    <source>
        <strain evidence="1">CIFC_Que2</strain>
    </source>
</reference>
<proteinExistence type="predicted"/>
<keyword evidence="2" id="KW-1185">Reference proteome</keyword>